<reference evidence="2 3" key="1">
    <citation type="submission" date="2013-07" db="EMBL/GenBank/DDBJ databases">
        <title>Draft genome sequence of Pseudoalteromonas luteoviolacea 2ta16.</title>
        <authorList>
            <person name="Allen E.E."/>
            <person name="Azam F."/>
            <person name="Podell S."/>
        </authorList>
    </citation>
    <scope>NUCLEOTIDE SEQUENCE [LARGE SCALE GENOMIC DNA]</scope>
    <source>
        <strain evidence="2 3">2ta16</strain>
    </source>
</reference>
<feature type="chain" id="PRO_5004717703" description="Secreted protein" evidence="1">
    <location>
        <begin position="20"/>
        <end position="111"/>
    </location>
</feature>
<protein>
    <recommendedName>
        <fullName evidence="4">Secreted protein</fullName>
    </recommendedName>
</protein>
<evidence type="ECO:0008006" key="4">
    <source>
        <dbReference type="Google" id="ProtNLM"/>
    </source>
</evidence>
<organism evidence="2 3">
    <name type="scientific">Pseudoalteromonas luteoviolacea (strain 2ta16)</name>
    <dbReference type="NCBI Taxonomy" id="1353533"/>
    <lineage>
        <taxon>Bacteria</taxon>
        <taxon>Pseudomonadati</taxon>
        <taxon>Pseudomonadota</taxon>
        <taxon>Gammaproteobacteria</taxon>
        <taxon>Alteromonadales</taxon>
        <taxon>Pseudoalteromonadaceae</taxon>
        <taxon>Pseudoalteromonas</taxon>
    </lineage>
</organism>
<dbReference type="EMBL" id="AUSV01000021">
    <property type="protein sequence ID" value="ESP94166.1"/>
    <property type="molecule type" value="Genomic_DNA"/>
</dbReference>
<evidence type="ECO:0000313" key="2">
    <source>
        <dbReference type="EMBL" id="ESP94166.1"/>
    </source>
</evidence>
<dbReference type="PATRIC" id="fig|1353533.3.peg.1460"/>
<sequence length="111" mass="12154">MIKHAAAMVLGSAAFFSQANTCIKSGCTDIVETLFVNEGGQIYVGTPGNEKLANCSPVEGTYFTISNSSTNRQEIYSLLLTAYSMRERVQLRVKEGTTGCTIAYARVDERW</sequence>
<dbReference type="GeneID" id="29920066"/>
<proteinExistence type="predicted"/>
<evidence type="ECO:0000313" key="3">
    <source>
        <dbReference type="Proteomes" id="UP000017820"/>
    </source>
</evidence>
<keyword evidence="1" id="KW-0732">Signal</keyword>
<gene>
    <name evidence="2" type="ORF">PL2TA16_02416</name>
</gene>
<feature type="signal peptide" evidence="1">
    <location>
        <begin position="1"/>
        <end position="19"/>
    </location>
</feature>
<dbReference type="Proteomes" id="UP000017820">
    <property type="component" value="Unassembled WGS sequence"/>
</dbReference>
<name>V4H9K6_PSEL2</name>
<accession>V4H9K6</accession>
<comment type="caution">
    <text evidence="2">The sequence shown here is derived from an EMBL/GenBank/DDBJ whole genome shotgun (WGS) entry which is preliminary data.</text>
</comment>
<evidence type="ECO:0000256" key="1">
    <source>
        <dbReference type="SAM" id="SignalP"/>
    </source>
</evidence>
<dbReference type="RefSeq" id="WP_023398404.1">
    <property type="nucleotide sequence ID" value="NZ_AUSV01000021.1"/>
</dbReference>
<dbReference type="AlphaFoldDB" id="V4H9K6"/>